<dbReference type="AlphaFoldDB" id="A0A9P8EZD3"/>
<sequence length="112" mass="12403">MKAAVYIFPASSSVKKRGGPRNISARITPTMTVHPIITPCIRQPQATAGCKNSGKGRNSSFRKLSSVLRPLKGARRCRKERFGEKGGVSWKGTGPTKRKRRTKPVPMKIERK</sequence>
<dbReference type="Proteomes" id="UP000779574">
    <property type="component" value="Unassembled WGS sequence"/>
</dbReference>
<evidence type="ECO:0000313" key="3">
    <source>
        <dbReference type="Proteomes" id="UP000779574"/>
    </source>
</evidence>
<gene>
    <name evidence="2" type="ORF">KCU76_g75</name>
</gene>
<evidence type="ECO:0000256" key="1">
    <source>
        <dbReference type="SAM" id="MobiDB-lite"/>
    </source>
</evidence>
<organism evidence="2 3">
    <name type="scientific">Aureobasidium melanogenum</name>
    <name type="common">Aureobasidium pullulans var. melanogenum</name>
    <dbReference type="NCBI Taxonomy" id="46634"/>
    <lineage>
        <taxon>Eukaryota</taxon>
        <taxon>Fungi</taxon>
        <taxon>Dikarya</taxon>
        <taxon>Ascomycota</taxon>
        <taxon>Pezizomycotina</taxon>
        <taxon>Dothideomycetes</taxon>
        <taxon>Dothideomycetidae</taxon>
        <taxon>Dothideales</taxon>
        <taxon>Saccotheciaceae</taxon>
        <taxon>Aureobasidium</taxon>
    </lineage>
</organism>
<reference evidence="2" key="1">
    <citation type="journal article" date="2021" name="J Fungi (Basel)">
        <title>Virulence traits and population genomics of the black yeast Aureobasidium melanogenum.</title>
        <authorList>
            <person name="Cernosa A."/>
            <person name="Sun X."/>
            <person name="Gostincar C."/>
            <person name="Fang C."/>
            <person name="Gunde-Cimerman N."/>
            <person name="Song Z."/>
        </authorList>
    </citation>
    <scope>NUCLEOTIDE SEQUENCE</scope>
    <source>
        <strain evidence="2">EXF-9911</strain>
    </source>
</reference>
<dbReference type="EMBL" id="JAHFXF010000001">
    <property type="protein sequence ID" value="KAG9701389.1"/>
    <property type="molecule type" value="Genomic_DNA"/>
</dbReference>
<feature type="non-terminal residue" evidence="2">
    <location>
        <position position="112"/>
    </location>
</feature>
<evidence type="ECO:0000313" key="2">
    <source>
        <dbReference type="EMBL" id="KAG9701389.1"/>
    </source>
</evidence>
<protein>
    <submittedName>
        <fullName evidence="2">Uncharacterized protein</fullName>
    </submittedName>
</protein>
<reference evidence="2" key="2">
    <citation type="submission" date="2021-08" db="EMBL/GenBank/DDBJ databases">
        <authorList>
            <person name="Gostincar C."/>
            <person name="Sun X."/>
            <person name="Song Z."/>
            <person name="Gunde-Cimerman N."/>
        </authorList>
    </citation>
    <scope>NUCLEOTIDE SEQUENCE</scope>
    <source>
        <strain evidence="2">EXF-9911</strain>
    </source>
</reference>
<feature type="region of interest" description="Disordered" evidence="1">
    <location>
        <begin position="46"/>
        <end position="112"/>
    </location>
</feature>
<comment type="caution">
    <text evidence="2">The sequence shown here is derived from an EMBL/GenBank/DDBJ whole genome shotgun (WGS) entry which is preliminary data.</text>
</comment>
<name>A0A9P8EZD3_AURME</name>
<accession>A0A9P8EZD3</accession>
<proteinExistence type="predicted"/>